<feature type="compositionally biased region" description="Low complexity" evidence="1">
    <location>
        <begin position="156"/>
        <end position="173"/>
    </location>
</feature>
<proteinExistence type="predicted"/>
<keyword evidence="3" id="KW-1185">Reference proteome</keyword>
<organism evidence="2 3">
    <name type="scientific">Engystomops pustulosus</name>
    <name type="common">Tungara frog</name>
    <name type="synonym">Physalaemus pustulosus</name>
    <dbReference type="NCBI Taxonomy" id="76066"/>
    <lineage>
        <taxon>Eukaryota</taxon>
        <taxon>Metazoa</taxon>
        <taxon>Chordata</taxon>
        <taxon>Craniata</taxon>
        <taxon>Vertebrata</taxon>
        <taxon>Euteleostomi</taxon>
        <taxon>Amphibia</taxon>
        <taxon>Batrachia</taxon>
        <taxon>Anura</taxon>
        <taxon>Neobatrachia</taxon>
        <taxon>Hyloidea</taxon>
        <taxon>Leptodactylidae</taxon>
        <taxon>Leiuperinae</taxon>
        <taxon>Engystomops</taxon>
    </lineage>
</organism>
<comment type="caution">
    <text evidence="2">The sequence shown here is derived from an EMBL/GenBank/DDBJ whole genome shotgun (WGS) entry which is preliminary data.</text>
</comment>
<dbReference type="EMBL" id="WNYA01000393">
    <property type="protein sequence ID" value="KAG8548510.1"/>
    <property type="molecule type" value="Genomic_DNA"/>
</dbReference>
<evidence type="ECO:0000313" key="2">
    <source>
        <dbReference type="EMBL" id="KAG8548510.1"/>
    </source>
</evidence>
<feature type="region of interest" description="Disordered" evidence="1">
    <location>
        <begin position="386"/>
        <end position="522"/>
    </location>
</feature>
<feature type="compositionally biased region" description="Polar residues" evidence="1">
    <location>
        <begin position="411"/>
        <end position="423"/>
    </location>
</feature>
<evidence type="ECO:0000313" key="3">
    <source>
        <dbReference type="Proteomes" id="UP000824782"/>
    </source>
</evidence>
<dbReference type="Proteomes" id="UP000824782">
    <property type="component" value="Unassembled WGS sequence"/>
</dbReference>
<feature type="compositionally biased region" description="Polar residues" evidence="1">
    <location>
        <begin position="266"/>
        <end position="285"/>
    </location>
</feature>
<feature type="compositionally biased region" description="Basic and acidic residues" evidence="1">
    <location>
        <begin position="477"/>
        <end position="491"/>
    </location>
</feature>
<protein>
    <submittedName>
        <fullName evidence="2">Uncharacterized protein</fullName>
    </submittedName>
</protein>
<dbReference type="AlphaFoldDB" id="A0AAV6ZMF8"/>
<feature type="compositionally biased region" description="Basic residues" evidence="1">
    <location>
        <begin position="174"/>
        <end position="184"/>
    </location>
</feature>
<feature type="region of interest" description="Disordered" evidence="1">
    <location>
        <begin position="99"/>
        <end position="124"/>
    </location>
</feature>
<feature type="region of interest" description="Disordered" evidence="1">
    <location>
        <begin position="265"/>
        <end position="285"/>
    </location>
</feature>
<evidence type="ECO:0000256" key="1">
    <source>
        <dbReference type="SAM" id="MobiDB-lite"/>
    </source>
</evidence>
<sequence length="535" mass="59038">MLGLIPRLLLCRSPSGAASSPWRLEDDRIKCSLRLMDLTNLTAEAAKDAGYRTSTGAAGRSSLRLQDPGAVSRCSPDIFSSSCFVGDDPMCNDQCVGTDTERSAPDTQNAAQPIPVSPQRFRPFPRDSPAHTIIKMMNPDHLRHMEIGQQPLHYGPGAVPSSVSPRSVVSVHSSGHRPSLRQGRRISGSCRVRRTGRMSSIPMDDSSPEVRWRLPNDLPPDSSYNVPSRYIRHIRSSRVTKPDCGLRTPMGDLSSEEPYLSGIRMEQSSSDNSRTSDVFWSTRGQRSSPAKTLEIYPKAARLPHRTQGPHRTYSESNLGGQHRYSLQTPVTGARGPSGLYSLDVFGEQGRETERFVSSWQGAGLGQHDGAAPKRRCLHESGHHYLCNSPSREDPCPRGHSGNSPRGHLWNNPCTRGQAGNNPSHRGHPGSNPSHRGHPENNPSHRGHPGNNPSPRGHPENNPSPRGHPGSNGASEWLHSEDWPHRRSHGDPRISPQSTRKGFTFIPFPRGNSTKKEVRSNRSPGTWVYPRMKLYL</sequence>
<accession>A0AAV6ZMF8</accession>
<name>A0AAV6ZMF8_ENGPU</name>
<gene>
    <name evidence="2" type="ORF">GDO81_025157</name>
</gene>
<reference evidence="2" key="1">
    <citation type="thesis" date="2020" institute="ProQuest LLC" country="789 East Eisenhower Parkway, Ann Arbor, MI, USA">
        <title>Comparative Genomics and Chromosome Evolution.</title>
        <authorList>
            <person name="Mudd A.B."/>
        </authorList>
    </citation>
    <scope>NUCLEOTIDE SEQUENCE</scope>
    <source>
        <strain evidence="2">237g6f4</strain>
        <tissue evidence="2">Blood</tissue>
    </source>
</reference>
<feature type="region of interest" description="Disordered" evidence="1">
    <location>
        <begin position="150"/>
        <end position="210"/>
    </location>
</feature>